<gene>
    <name evidence="1" type="ORF">OS493_038166</name>
</gene>
<accession>A0A9W9Y723</accession>
<organism evidence="1 2">
    <name type="scientific">Desmophyllum pertusum</name>
    <dbReference type="NCBI Taxonomy" id="174260"/>
    <lineage>
        <taxon>Eukaryota</taxon>
        <taxon>Metazoa</taxon>
        <taxon>Cnidaria</taxon>
        <taxon>Anthozoa</taxon>
        <taxon>Hexacorallia</taxon>
        <taxon>Scleractinia</taxon>
        <taxon>Caryophylliina</taxon>
        <taxon>Caryophylliidae</taxon>
        <taxon>Desmophyllum</taxon>
    </lineage>
</organism>
<reference evidence="1" key="1">
    <citation type="submission" date="2023-01" db="EMBL/GenBank/DDBJ databases">
        <title>Genome assembly of the deep-sea coral Lophelia pertusa.</title>
        <authorList>
            <person name="Herrera S."/>
            <person name="Cordes E."/>
        </authorList>
    </citation>
    <scope>NUCLEOTIDE SEQUENCE</scope>
    <source>
        <strain evidence="1">USNM1676648</strain>
        <tissue evidence="1">Polyp</tissue>
    </source>
</reference>
<dbReference type="AlphaFoldDB" id="A0A9W9Y723"/>
<name>A0A9W9Y723_9CNID</name>
<dbReference type="EMBL" id="MU827864">
    <property type="protein sequence ID" value="KAJ7318257.1"/>
    <property type="molecule type" value="Genomic_DNA"/>
</dbReference>
<dbReference type="Proteomes" id="UP001163046">
    <property type="component" value="Unassembled WGS sequence"/>
</dbReference>
<proteinExistence type="predicted"/>
<evidence type="ECO:0000313" key="1">
    <source>
        <dbReference type="EMBL" id="KAJ7318257.1"/>
    </source>
</evidence>
<keyword evidence="2" id="KW-1185">Reference proteome</keyword>
<sequence>MMEKKGLRLEGLDLVVKYLTNVPELAQYLYVNSKEVVEEAGLEIVRRRLGPDLEVLGGLGAAGIDVTKEWALPRLKVTCVGRCCQGADEGEMVEVPPSWLSFPSHTENSFLPFHKMKNL</sequence>
<protein>
    <submittedName>
        <fullName evidence="1">Uncharacterized protein</fullName>
    </submittedName>
</protein>
<evidence type="ECO:0000313" key="2">
    <source>
        <dbReference type="Proteomes" id="UP001163046"/>
    </source>
</evidence>
<comment type="caution">
    <text evidence="1">The sequence shown here is derived from an EMBL/GenBank/DDBJ whole genome shotgun (WGS) entry which is preliminary data.</text>
</comment>